<dbReference type="PANTHER" id="PTHR10953:SF102">
    <property type="entry name" value="ADENYLYLTRANSFERASE AND SULFURTRANSFERASE MOCS3"/>
    <property type="match status" value="1"/>
</dbReference>
<dbReference type="GO" id="GO:0016779">
    <property type="term" value="F:nucleotidyltransferase activity"/>
    <property type="evidence" value="ECO:0007669"/>
    <property type="project" value="TreeGrafter"/>
</dbReference>
<proteinExistence type="predicted"/>
<organism evidence="3 4">
    <name type="scientific">Gulosibacter macacae</name>
    <dbReference type="NCBI Taxonomy" id="2488791"/>
    <lineage>
        <taxon>Bacteria</taxon>
        <taxon>Bacillati</taxon>
        <taxon>Actinomycetota</taxon>
        <taxon>Actinomycetes</taxon>
        <taxon>Micrococcales</taxon>
        <taxon>Microbacteriaceae</taxon>
        <taxon>Gulosibacter</taxon>
    </lineage>
</organism>
<dbReference type="AlphaFoldDB" id="A0A3P3VVM7"/>
<comment type="caution">
    <text evidence="3">The sequence shown here is derived from an EMBL/GenBank/DDBJ whole genome shotgun (WGS) entry which is preliminary data.</text>
</comment>
<dbReference type="GO" id="GO:0002143">
    <property type="term" value="P:tRNA wobble position uridine thiolation"/>
    <property type="evidence" value="ECO:0007669"/>
    <property type="project" value="TreeGrafter"/>
</dbReference>
<dbReference type="InterPro" id="IPR035985">
    <property type="entry name" value="Ubiquitin-activating_enz"/>
</dbReference>
<dbReference type="OrthoDB" id="9804286at2"/>
<name>A0A3P3VVM7_9MICO</name>
<dbReference type="EMBL" id="RQVS01000007">
    <property type="protein sequence ID" value="RRJ86851.1"/>
    <property type="molecule type" value="Genomic_DNA"/>
</dbReference>
<dbReference type="GO" id="GO:0004792">
    <property type="term" value="F:thiosulfate-cyanide sulfurtransferase activity"/>
    <property type="evidence" value="ECO:0007669"/>
    <property type="project" value="TreeGrafter"/>
</dbReference>
<dbReference type="PANTHER" id="PTHR10953">
    <property type="entry name" value="UBIQUITIN-ACTIVATING ENZYME E1"/>
    <property type="match status" value="1"/>
</dbReference>
<evidence type="ECO:0000256" key="1">
    <source>
        <dbReference type="SAM" id="MobiDB-lite"/>
    </source>
</evidence>
<evidence type="ECO:0000313" key="4">
    <source>
        <dbReference type="Proteomes" id="UP000274391"/>
    </source>
</evidence>
<accession>A0A3P3VVM7</accession>
<dbReference type="GO" id="GO:0005737">
    <property type="term" value="C:cytoplasm"/>
    <property type="evidence" value="ECO:0007669"/>
    <property type="project" value="TreeGrafter"/>
</dbReference>
<dbReference type="CDD" id="cd00158">
    <property type="entry name" value="RHOD"/>
    <property type="match status" value="1"/>
</dbReference>
<keyword evidence="4" id="KW-1185">Reference proteome</keyword>
<dbReference type="Proteomes" id="UP000274391">
    <property type="component" value="Unassembled WGS sequence"/>
</dbReference>
<dbReference type="GO" id="GO:0042292">
    <property type="term" value="F:URM1 activating enzyme activity"/>
    <property type="evidence" value="ECO:0007669"/>
    <property type="project" value="TreeGrafter"/>
</dbReference>
<sequence>MPVDDSAVPGAQLRHARLLGYGAPAVARATGARIAVVGAGGLGCPALRVLASAGVGELTIIDDDVVERSNLARQTLYTEADIGTPKVDAAIGALRAAAAGVDLVGKSMRIDAATAVDALAHADLVLDTTDDWPTRYAIADACSELGVPLVWGSVLAWDGMLTTLLPGGAVLDDLAERSAQLAAPARDCASAGVFAPLCAEIGAAMAGEALRLAAGLDAVMAGRVRIWDARRGTVRDLPLSPADSPAPGRSSDTPAPRGSSDAPSPGWSSDAVRPSNGSRRRIETTTSIPRTTLADLAPGTLILDVRPAAQPALDVDNAIDYQRASLEHLAAANADGTLDELIPLDRPLVVACALGPRARHAAELLRAAGADARVLDGGIPALAPHITTQEPSR</sequence>
<dbReference type="CDD" id="cd00757">
    <property type="entry name" value="ThiF_MoeB_HesA_family"/>
    <property type="match status" value="1"/>
</dbReference>
<dbReference type="SUPFAM" id="SSF69572">
    <property type="entry name" value="Activating enzymes of the ubiquitin-like proteins"/>
    <property type="match status" value="1"/>
</dbReference>
<dbReference type="GO" id="GO:0032447">
    <property type="term" value="P:protein urmylation"/>
    <property type="evidence" value="ECO:0007669"/>
    <property type="project" value="TreeGrafter"/>
</dbReference>
<dbReference type="InterPro" id="IPR000594">
    <property type="entry name" value="ThiF_NAD_FAD-bd"/>
</dbReference>
<gene>
    <name evidence="3" type="ORF">EG850_07470</name>
</gene>
<dbReference type="Pfam" id="PF00581">
    <property type="entry name" value="Rhodanese"/>
    <property type="match status" value="1"/>
</dbReference>
<feature type="region of interest" description="Disordered" evidence="1">
    <location>
        <begin position="236"/>
        <end position="290"/>
    </location>
</feature>
<protein>
    <recommendedName>
        <fullName evidence="2">Rhodanese domain-containing protein</fullName>
    </recommendedName>
</protein>
<feature type="domain" description="Rhodanese" evidence="2">
    <location>
        <begin position="296"/>
        <end position="391"/>
    </location>
</feature>
<dbReference type="Gene3D" id="3.40.250.10">
    <property type="entry name" value="Rhodanese-like domain"/>
    <property type="match status" value="1"/>
</dbReference>
<dbReference type="InterPro" id="IPR045886">
    <property type="entry name" value="ThiF/MoeB/HesA"/>
</dbReference>
<dbReference type="SMART" id="SM00450">
    <property type="entry name" value="RHOD"/>
    <property type="match status" value="1"/>
</dbReference>
<dbReference type="InterPro" id="IPR001763">
    <property type="entry name" value="Rhodanese-like_dom"/>
</dbReference>
<dbReference type="PROSITE" id="PS50206">
    <property type="entry name" value="RHODANESE_3"/>
    <property type="match status" value="1"/>
</dbReference>
<dbReference type="RefSeq" id="WP_124972104.1">
    <property type="nucleotide sequence ID" value="NZ_RQVS01000007.1"/>
</dbReference>
<evidence type="ECO:0000259" key="2">
    <source>
        <dbReference type="PROSITE" id="PS50206"/>
    </source>
</evidence>
<reference evidence="3 4" key="1">
    <citation type="submission" date="2018-11" db="EMBL/GenBank/DDBJ databases">
        <title>YIM 102482-1 draft genome.</title>
        <authorList>
            <person name="Li G."/>
            <person name="Jiang Y."/>
        </authorList>
    </citation>
    <scope>NUCLEOTIDE SEQUENCE [LARGE SCALE GENOMIC DNA]</scope>
    <source>
        <strain evidence="3 4">YIM 102482-1</strain>
    </source>
</reference>
<dbReference type="Pfam" id="PF00899">
    <property type="entry name" value="ThiF"/>
    <property type="match status" value="1"/>
</dbReference>
<evidence type="ECO:0000313" key="3">
    <source>
        <dbReference type="EMBL" id="RRJ86851.1"/>
    </source>
</evidence>
<dbReference type="Gene3D" id="3.40.50.720">
    <property type="entry name" value="NAD(P)-binding Rossmann-like Domain"/>
    <property type="match status" value="1"/>
</dbReference>
<dbReference type="InterPro" id="IPR036873">
    <property type="entry name" value="Rhodanese-like_dom_sf"/>
</dbReference>
<dbReference type="SUPFAM" id="SSF52821">
    <property type="entry name" value="Rhodanese/Cell cycle control phosphatase"/>
    <property type="match status" value="1"/>
</dbReference>